<dbReference type="AlphaFoldDB" id="M7Y9S6"/>
<gene>
    <name evidence="2" type="ORF">C943_04235</name>
</gene>
<sequence>MTKDLQHIENRIFTFRDQQVMIDSDLAELYQIETKVLNQAVKRNISRFPENFRFQLNDNEFNELVTTCDRFDSLRSQSVTSNKRG</sequence>
<feature type="domain" description="KilA-N DNA-binding" evidence="1">
    <location>
        <begin position="10"/>
        <end position="81"/>
    </location>
</feature>
<dbReference type="InParanoid" id="M7Y9S6"/>
<dbReference type="STRING" id="1239962.C943_04235"/>
<keyword evidence="3" id="KW-1185">Reference proteome</keyword>
<reference evidence="2" key="1">
    <citation type="submission" date="2013-01" db="EMBL/GenBank/DDBJ databases">
        <title>Genome assembly of Mariniradius saccharolyticus AK6.</title>
        <authorList>
            <person name="Vaidya B."/>
            <person name="Khatri I."/>
            <person name="Tanuku N.R.S."/>
            <person name="Subramanian S."/>
            <person name="Pinnaka A."/>
        </authorList>
    </citation>
    <scope>NUCLEOTIDE SEQUENCE [LARGE SCALE GENOMIC DNA]</scope>
    <source>
        <strain evidence="2">AK6</strain>
    </source>
</reference>
<proteinExistence type="predicted"/>
<accession>M7Y9S6</accession>
<organism evidence="2 3">
    <name type="scientific">Mariniradius saccharolyticus AK6</name>
    <dbReference type="NCBI Taxonomy" id="1239962"/>
    <lineage>
        <taxon>Bacteria</taxon>
        <taxon>Pseudomonadati</taxon>
        <taxon>Bacteroidota</taxon>
        <taxon>Cytophagia</taxon>
        <taxon>Cytophagales</taxon>
        <taxon>Cyclobacteriaceae</taxon>
        <taxon>Mariniradius</taxon>
    </lineage>
</organism>
<evidence type="ECO:0000259" key="1">
    <source>
        <dbReference type="Pfam" id="PF10543"/>
    </source>
</evidence>
<dbReference type="RefSeq" id="WP_008626020.1">
    <property type="nucleotide sequence ID" value="NZ_AMZY02000008.1"/>
</dbReference>
<name>M7Y9S6_9BACT</name>
<protein>
    <recommendedName>
        <fullName evidence="1">KilA-N DNA-binding domain-containing protein</fullName>
    </recommendedName>
</protein>
<dbReference type="OrthoDB" id="9816206at2"/>
<dbReference type="Pfam" id="PF10543">
    <property type="entry name" value="ORF6N"/>
    <property type="match status" value="1"/>
</dbReference>
<dbReference type="Proteomes" id="UP000010953">
    <property type="component" value="Unassembled WGS sequence"/>
</dbReference>
<evidence type="ECO:0000313" key="2">
    <source>
        <dbReference type="EMBL" id="EMS33916.1"/>
    </source>
</evidence>
<dbReference type="EMBL" id="AMZY02000008">
    <property type="protein sequence ID" value="EMS33916.1"/>
    <property type="molecule type" value="Genomic_DNA"/>
</dbReference>
<comment type="caution">
    <text evidence="2">The sequence shown here is derived from an EMBL/GenBank/DDBJ whole genome shotgun (WGS) entry which is preliminary data.</text>
</comment>
<dbReference type="eggNOG" id="COG3646">
    <property type="taxonomic scope" value="Bacteria"/>
</dbReference>
<dbReference type="InterPro" id="IPR018873">
    <property type="entry name" value="KilA-N_DNA-bd_domain"/>
</dbReference>
<evidence type="ECO:0000313" key="3">
    <source>
        <dbReference type="Proteomes" id="UP000010953"/>
    </source>
</evidence>